<dbReference type="PANTHER" id="PTHR47432">
    <property type="entry name" value="CELL WALL ASSEMBLY REGULATOR SMI1"/>
    <property type="match status" value="1"/>
</dbReference>
<accession>A0ABQ3KEK7</accession>
<comment type="caution">
    <text evidence="2">The sequence shown here is derived from an EMBL/GenBank/DDBJ whole genome shotgun (WGS) entry which is preliminary data.</text>
</comment>
<dbReference type="InterPro" id="IPR018958">
    <property type="entry name" value="Knr4/Smi1-like_dom"/>
</dbReference>
<dbReference type="SUPFAM" id="SSF160631">
    <property type="entry name" value="SMI1/KNR4-like"/>
    <property type="match status" value="1"/>
</dbReference>
<organism evidence="2 3">
    <name type="scientific">Deinococcus piscis</name>
    <dbReference type="NCBI Taxonomy" id="394230"/>
    <lineage>
        <taxon>Bacteria</taxon>
        <taxon>Thermotogati</taxon>
        <taxon>Deinococcota</taxon>
        <taxon>Deinococci</taxon>
        <taxon>Deinococcales</taxon>
        <taxon>Deinococcaceae</taxon>
        <taxon>Deinococcus</taxon>
    </lineage>
</organism>
<dbReference type="SMART" id="SM00860">
    <property type="entry name" value="SMI1_KNR4"/>
    <property type="match status" value="1"/>
</dbReference>
<evidence type="ECO:0000313" key="3">
    <source>
        <dbReference type="Proteomes" id="UP000632154"/>
    </source>
</evidence>
<dbReference type="PANTHER" id="PTHR47432:SF1">
    <property type="entry name" value="CELL WALL ASSEMBLY REGULATOR SMI1"/>
    <property type="match status" value="1"/>
</dbReference>
<dbReference type="InterPro" id="IPR051873">
    <property type="entry name" value="KNR4/SMI1_regulator"/>
</dbReference>
<dbReference type="EMBL" id="BNAL01000049">
    <property type="protein sequence ID" value="GHG11332.1"/>
    <property type="molecule type" value="Genomic_DNA"/>
</dbReference>
<reference evidence="3" key="1">
    <citation type="journal article" date="2019" name="Int. J. Syst. Evol. Microbiol.">
        <title>The Global Catalogue of Microorganisms (GCM) 10K type strain sequencing project: providing services to taxonomists for standard genome sequencing and annotation.</title>
        <authorList>
            <consortium name="The Broad Institute Genomics Platform"/>
            <consortium name="The Broad Institute Genome Sequencing Center for Infectious Disease"/>
            <person name="Wu L."/>
            <person name="Ma J."/>
        </authorList>
    </citation>
    <scope>NUCLEOTIDE SEQUENCE [LARGE SCALE GENOMIC DNA]</scope>
    <source>
        <strain evidence="3">CGMCC 1.18439</strain>
    </source>
</reference>
<dbReference type="RefSeq" id="WP_189644049.1">
    <property type="nucleotide sequence ID" value="NZ_BNAL01000049.1"/>
</dbReference>
<dbReference type="Pfam" id="PF09346">
    <property type="entry name" value="SMI1_KNR4"/>
    <property type="match status" value="1"/>
</dbReference>
<evidence type="ECO:0000313" key="2">
    <source>
        <dbReference type="EMBL" id="GHG11332.1"/>
    </source>
</evidence>
<dbReference type="Gene3D" id="3.40.1580.10">
    <property type="entry name" value="SMI1/KNR4-like"/>
    <property type="match status" value="1"/>
</dbReference>
<proteinExistence type="predicted"/>
<feature type="domain" description="Knr4/Smi1-like" evidence="1">
    <location>
        <begin position="30"/>
        <end position="159"/>
    </location>
</feature>
<sequence>MTLPLSQTLERLDRWYAAHTPNLYRTLRPGISEEGLAGYEAGLGVPLPEDVRELYRWHGGGQYAFVVDFPHLPAAFGPHGLEDEEAGWARSQPPGAVRQVAWSDRWHDLFGGDGNYIVVDLDPGPSGTYGQLVAVDRDHDTRYVLAPSLSAFLAEFLKRLESGHCVVETNPPNTLEHIYLLDRRGVRADLRHGIADYFPGFGAVPDSPQRRR</sequence>
<dbReference type="Proteomes" id="UP000632154">
    <property type="component" value="Unassembled WGS sequence"/>
</dbReference>
<dbReference type="InterPro" id="IPR037883">
    <property type="entry name" value="Knr4/Smi1-like_sf"/>
</dbReference>
<protein>
    <recommendedName>
        <fullName evidence="1">Knr4/Smi1-like domain-containing protein</fullName>
    </recommendedName>
</protein>
<evidence type="ECO:0000259" key="1">
    <source>
        <dbReference type="SMART" id="SM00860"/>
    </source>
</evidence>
<keyword evidence="3" id="KW-1185">Reference proteome</keyword>
<name>A0ABQ3KEK7_9DEIO</name>
<gene>
    <name evidence="2" type="ORF">GCM10017783_24580</name>
</gene>